<dbReference type="Proteomes" id="UP001162156">
    <property type="component" value="Unassembled WGS sequence"/>
</dbReference>
<name>A0AAV8WX07_9CUCU</name>
<proteinExistence type="predicted"/>
<gene>
    <name evidence="1" type="ORF">NQ314_015993</name>
</gene>
<keyword evidence="2" id="KW-1185">Reference proteome</keyword>
<dbReference type="AlphaFoldDB" id="A0AAV8WX07"/>
<comment type="caution">
    <text evidence="1">The sequence shown here is derived from an EMBL/GenBank/DDBJ whole genome shotgun (WGS) entry which is preliminary data.</text>
</comment>
<evidence type="ECO:0000313" key="2">
    <source>
        <dbReference type="Proteomes" id="UP001162156"/>
    </source>
</evidence>
<sequence>MFRLLEYESCEKLYRDIMEQLTFRQKHPRTSDKYSQLSASIRLRLKQFNNEVGQLNKKLGVTTTSGNMYPSHLIINLKH</sequence>
<evidence type="ECO:0000313" key="1">
    <source>
        <dbReference type="EMBL" id="KAJ8931139.1"/>
    </source>
</evidence>
<dbReference type="EMBL" id="JANEYF010004457">
    <property type="protein sequence ID" value="KAJ8931139.1"/>
    <property type="molecule type" value="Genomic_DNA"/>
</dbReference>
<accession>A0AAV8WX07</accession>
<reference evidence="1" key="1">
    <citation type="journal article" date="2023" name="Insect Mol. Biol.">
        <title>Genome sequencing provides insights into the evolution of gene families encoding plant cell wall-degrading enzymes in longhorned beetles.</title>
        <authorList>
            <person name="Shin N.R."/>
            <person name="Okamura Y."/>
            <person name="Kirsch R."/>
            <person name="Pauchet Y."/>
        </authorList>
    </citation>
    <scope>NUCLEOTIDE SEQUENCE</scope>
    <source>
        <strain evidence="1">RBIC_L_NR</strain>
    </source>
</reference>
<protein>
    <submittedName>
        <fullName evidence="1">Uncharacterized protein</fullName>
    </submittedName>
</protein>
<organism evidence="1 2">
    <name type="scientific">Rhamnusium bicolor</name>
    <dbReference type="NCBI Taxonomy" id="1586634"/>
    <lineage>
        <taxon>Eukaryota</taxon>
        <taxon>Metazoa</taxon>
        <taxon>Ecdysozoa</taxon>
        <taxon>Arthropoda</taxon>
        <taxon>Hexapoda</taxon>
        <taxon>Insecta</taxon>
        <taxon>Pterygota</taxon>
        <taxon>Neoptera</taxon>
        <taxon>Endopterygota</taxon>
        <taxon>Coleoptera</taxon>
        <taxon>Polyphaga</taxon>
        <taxon>Cucujiformia</taxon>
        <taxon>Chrysomeloidea</taxon>
        <taxon>Cerambycidae</taxon>
        <taxon>Lepturinae</taxon>
        <taxon>Rhagiini</taxon>
        <taxon>Rhamnusium</taxon>
    </lineage>
</organism>